<keyword evidence="1" id="KW-0732">Signal</keyword>
<evidence type="ECO:0000313" key="3">
    <source>
        <dbReference type="Proteomes" id="UP000518266"/>
    </source>
</evidence>
<organism evidence="2 3">
    <name type="scientific">Dissostichus mawsoni</name>
    <name type="common">Antarctic cod</name>
    <dbReference type="NCBI Taxonomy" id="36200"/>
    <lineage>
        <taxon>Eukaryota</taxon>
        <taxon>Metazoa</taxon>
        <taxon>Chordata</taxon>
        <taxon>Craniata</taxon>
        <taxon>Vertebrata</taxon>
        <taxon>Euteleostomi</taxon>
        <taxon>Actinopterygii</taxon>
        <taxon>Neopterygii</taxon>
        <taxon>Teleostei</taxon>
        <taxon>Neoteleostei</taxon>
        <taxon>Acanthomorphata</taxon>
        <taxon>Eupercaria</taxon>
        <taxon>Perciformes</taxon>
        <taxon>Notothenioidei</taxon>
        <taxon>Nototheniidae</taxon>
        <taxon>Dissostichus</taxon>
    </lineage>
</organism>
<feature type="chain" id="PRO_5029487207" evidence="1">
    <location>
        <begin position="19"/>
        <end position="96"/>
    </location>
</feature>
<dbReference type="OrthoDB" id="6753017at2759"/>
<keyword evidence="3" id="KW-1185">Reference proteome</keyword>
<dbReference type="EMBL" id="JAAKFY010000020">
    <property type="protein sequence ID" value="KAF3841481.1"/>
    <property type="molecule type" value="Genomic_DNA"/>
</dbReference>
<sequence length="96" mass="10451">METISGTLLLTLLRLTLALNAHGGFYSCILFPDAILFLPYVGLAKRLLMPEASKGCRELIKCKCKKRCAGNCKCSAANLPCTELCSCSGQCFQDEQ</sequence>
<evidence type="ECO:0000313" key="2">
    <source>
        <dbReference type="EMBL" id="KAF3841481.1"/>
    </source>
</evidence>
<feature type="signal peptide" evidence="1">
    <location>
        <begin position="1"/>
        <end position="18"/>
    </location>
</feature>
<gene>
    <name evidence="2" type="ORF">F7725_007343</name>
</gene>
<protein>
    <submittedName>
        <fullName evidence="2">Uncharacterized protein</fullName>
    </submittedName>
</protein>
<comment type="caution">
    <text evidence="2">The sequence shown here is derived from an EMBL/GenBank/DDBJ whole genome shotgun (WGS) entry which is preliminary data.</text>
</comment>
<proteinExistence type="predicted"/>
<name>A0A7J5XX53_DISMA</name>
<dbReference type="Proteomes" id="UP000518266">
    <property type="component" value="Unassembled WGS sequence"/>
</dbReference>
<dbReference type="AlphaFoldDB" id="A0A7J5XX53"/>
<evidence type="ECO:0000256" key="1">
    <source>
        <dbReference type="SAM" id="SignalP"/>
    </source>
</evidence>
<reference evidence="2 3" key="1">
    <citation type="submission" date="2020-03" db="EMBL/GenBank/DDBJ databases">
        <title>Dissostichus mawsoni Genome sequencing and assembly.</title>
        <authorList>
            <person name="Park H."/>
        </authorList>
    </citation>
    <scope>NUCLEOTIDE SEQUENCE [LARGE SCALE GENOMIC DNA]</scope>
    <source>
        <strain evidence="2">DM0001</strain>
        <tissue evidence="2">Muscle</tissue>
    </source>
</reference>
<accession>A0A7J5XX53</accession>